<dbReference type="EMBL" id="LAZR01009499">
    <property type="protein sequence ID" value="KKM72290.1"/>
    <property type="molecule type" value="Genomic_DNA"/>
</dbReference>
<proteinExistence type="predicted"/>
<evidence type="ECO:0000313" key="1">
    <source>
        <dbReference type="EMBL" id="KKM72290.1"/>
    </source>
</evidence>
<accession>A0A0F9M6N3</accession>
<protein>
    <submittedName>
        <fullName evidence="1">Uncharacterized protein</fullName>
    </submittedName>
</protein>
<name>A0A0F9M6N3_9ZZZZ</name>
<gene>
    <name evidence="1" type="ORF">LCGC14_1422050</name>
</gene>
<sequence>MSTENIKDQIISFIKTLPDDITLEDIMYHLYAREKIFRGIKDADDGKKVSNEEAKETIETWFESNGMNVR</sequence>
<reference evidence="1" key="1">
    <citation type="journal article" date="2015" name="Nature">
        <title>Complex archaea that bridge the gap between prokaryotes and eukaryotes.</title>
        <authorList>
            <person name="Spang A."/>
            <person name="Saw J.H."/>
            <person name="Jorgensen S.L."/>
            <person name="Zaremba-Niedzwiedzka K."/>
            <person name="Martijn J."/>
            <person name="Lind A.E."/>
            <person name="van Eijk R."/>
            <person name="Schleper C."/>
            <person name="Guy L."/>
            <person name="Ettema T.J."/>
        </authorList>
    </citation>
    <scope>NUCLEOTIDE SEQUENCE</scope>
</reference>
<organism evidence="1">
    <name type="scientific">marine sediment metagenome</name>
    <dbReference type="NCBI Taxonomy" id="412755"/>
    <lineage>
        <taxon>unclassified sequences</taxon>
        <taxon>metagenomes</taxon>
        <taxon>ecological metagenomes</taxon>
    </lineage>
</organism>
<comment type="caution">
    <text evidence="1">The sequence shown here is derived from an EMBL/GenBank/DDBJ whole genome shotgun (WGS) entry which is preliminary data.</text>
</comment>
<dbReference type="AlphaFoldDB" id="A0A0F9M6N3"/>